<evidence type="ECO:0000313" key="1">
    <source>
        <dbReference type="EMBL" id="KAJ1673081.1"/>
    </source>
</evidence>
<gene>
    <name evidence="1" type="primary">EXO84_2</name>
    <name evidence="1" type="ORF">EV182_005928</name>
</gene>
<keyword evidence="2" id="KW-1185">Reference proteome</keyword>
<reference evidence="1" key="1">
    <citation type="submission" date="2022-06" db="EMBL/GenBank/DDBJ databases">
        <title>Phylogenomic reconstructions and comparative analyses of Kickxellomycotina fungi.</title>
        <authorList>
            <person name="Reynolds N.K."/>
            <person name="Stajich J.E."/>
            <person name="Barry K."/>
            <person name="Grigoriev I.V."/>
            <person name="Crous P."/>
            <person name="Smith M.E."/>
        </authorList>
    </citation>
    <scope>NUCLEOTIDE SEQUENCE</scope>
    <source>
        <strain evidence="1">RSA 2271</strain>
    </source>
</reference>
<comment type="caution">
    <text evidence="1">The sequence shown here is derived from an EMBL/GenBank/DDBJ whole genome shotgun (WGS) entry which is preliminary data.</text>
</comment>
<proteinExistence type="predicted"/>
<name>A0ACC1HBS6_9FUNG</name>
<feature type="non-terminal residue" evidence="1">
    <location>
        <position position="1"/>
    </location>
</feature>
<dbReference type="EMBL" id="JAMZIH010007419">
    <property type="protein sequence ID" value="KAJ1673081.1"/>
    <property type="molecule type" value="Genomic_DNA"/>
</dbReference>
<dbReference type="Proteomes" id="UP001145114">
    <property type="component" value="Unassembled WGS sequence"/>
</dbReference>
<sequence length="350" mass="39686">LDTLRSVATREGIPAVRNSLLEAKRMAYRNWQRALHSNYDAFITISKEVSKIEHDLGIVQGFLDLAEETTNDLLQQSEATKETTNGALVPEPVMNRAARRRTARMSMFYEQNNAEQINKLCNKIERARKLLPFSPDRCIVSEFENVYELSPSNQQARQHAHIVLFNDVLLVAFYRRRAHSAKPVLLADKCFGIGDVVIDTVDTGKHARFIVKLSCHSDTLWFGFASMEKKRAFVNLVSSTKGKDKPSVAVGRMYQEQQHYSDEGGARAERDSEQDRELGREIAGHLEDLGANIACREFLPAVQVIDLIKRKLKGLSRSNTHFTGEFEKSTRELARLVLVDLSLPCLARRQ</sequence>
<accession>A0ACC1HBS6</accession>
<protein>
    <submittedName>
        <fullName evidence="1">Exocyst complex component exo84</fullName>
    </submittedName>
</protein>
<organism evidence="1 2">
    <name type="scientific">Spiromyces aspiralis</name>
    <dbReference type="NCBI Taxonomy" id="68401"/>
    <lineage>
        <taxon>Eukaryota</taxon>
        <taxon>Fungi</taxon>
        <taxon>Fungi incertae sedis</taxon>
        <taxon>Zoopagomycota</taxon>
        <taxon>Kickxellomycotina</taxon>
        <taxon>Kickxellomycetes</taxon>
        <taxon>Kickxellales</taxon>
        <taxon>Kickxellaceae</taxon>
        <taxon>Spiromyces</taxon>
    </lineage>
</organism>
<evidence type="ECO:0000313" key="2">
    <source>
        <dbReference type="Proteomes" id="UP001145114"/>
    </source>
</evidence>
<feature type="non-terminal residue" evidence="1">
    <location>
        <position position="350"/>
    </location>
</feature>